<dbReference type="AlphaFoldDB" id="A0ABD3AET5"/>
<keyword evidence="3" id="KW-1185">Reference proteome</keyword>
<evidence type="ECO:0000313" key="3">
    <source>
        <dbReference type="Proteomes" id="UP001630127"/>
    </source>
</evidence>
<comment type="caution">
    <text evidence="2">The sequence shown here is derived from an EMBL/GenBank/DDBJ whole genome shotgun (WGS) entry which is preliminary data.</text>
</comment>
<feature type="domain" description="RNase H type-1" evidence="1">
    <location>
        <begin position="9"/>
        <end position="83"/>
    </location>
</feature>
<gene>
    <name evidence="2" type="ORF">ACH5RR_008367</name>
</gene>
<dbReference type="Proteomes" id="UP001630127">
    <property type="component" value="Unassembled WGS sequence"/>
</dbReference>
<dbReference type="EMBL" id="JBJUIK010000004">
    <property type="protein sequence ID" value="KAL3529045.1"/>
    <property type="molecule type" value="Genomic_DNA"/>
</dbReference>
<evidence type="ECO:0000259" key="1">
    <source>
        <dbReference type="Pfam" id="PF13456"/>
    </source>
</evidence>
<evidence type="ECO:0000313" key="2">
    <source>
        <dbReference type="EMBL" id="KAL3529045.1"/>
    </source>
</evidence>
<dbReference type="InterPro" id="IPR002156">
    <property type="entry name" value="RNaseH_domain"/>
</dbReference>
<accession>A0ABD3AET5</accession>
<protein>
    <recommendedName>
        <fullName evidence="1">RNase H type-1 domain-containing protein</fullName>
    </recommendedName>
</protein>
<proteinExistence type="predicted"/>
<dbReference type="Pfam" id="PF13456">
    <property type="entry name" value="RVT_3"/>
    <property type="match status" value="1"/>
</dbReference>
<sequence length="85" mass="9491">MNAVNRVRFKRKIEGVFAPTIVEAQAANVAVELLLQLRLQKITIEGDAQQIINLILNPETDQSDINIPLNDAVALLQYFSSWKAS</sequence>
<name>A0ABD3AET5_9GENT</name>
<reference evidence="2 3" key="1">
    <citation type="submission" date="2024-11" db="EMBL/GenBank/DDBJ databases">
        <title>A near-complete genome assembly of Cinchona calisaya.</title>
        <authorList>
            <person name="Lian D.C."/>
            <person name="Zhao X.W."/>
            <person name="Wei L."/>
        </authorList>
    </citation>
    <scope>NUCLEOTIDE SEQUENCE [LARGE SCALE GENOMIC DNA]</scope>
    <source>
        <tissue evidence="2">Nenye</tissue>
    </source>
</reference>
<organism evidence="2 3">
    <name type="scientific">Cinchona calisaya</name>
    <dbReference type="NCBI Taxonomy" id="153742"/>
    <lineage>
        <taxon>Eukaryota</taxon>
        <taxon>Viridiplantae</taxon>
        <taxon>Streptophyta</taxon>
        <taxon>Embryophyta</taxon>
        <taxon>Tracheophyta</taxon>
        <taxon>Spermatophyta</taxon>
        <taxon>Magnoliopsida</taxon>
        <taxon>eudicotyledons</taxon>
        <taxon>Gunneridae</taxon>
        <taxon>Pentapetalae</taxon>
        <taxon>asterids</taxon>
        <taxon>lamiids</taxon>
        <taxon>Gentianales</taxon>
        <taxon>Rubiaceae</taxon>
        <taxon>Cinchonoideae</taxon>
        <taxon>Cinchoneae</taxon>
        <taxon>Cinchona</taxon>
    </lineage>
</organism>